<dbReference type="Pfam" id="PF05600">
    <property type="entry name" value="CDK5RAP3"/>
    <property type="match status" value="1"/>
</dbReference>
<dbReference type="InterPro" id="IPR008491">
    <property type="entry name" value="CDK5RAP3"/>
</dbReference>
<name>A0A815X3I6_9BILA</name>
<accession>A0A815X3I6</accession>
<dbReference type="AlphaFoldDB" id="A0A815X3I6"/>
<dbReference type="Proteomes" id="UP000663855">
    <property type="component" value="Unassembled WGS sequence"/>
</dbReference>
<protein>
    <submittedName>
        <fullName evidence="1">Uncharacterized protein</fullName>
    </submittedName>
</protein>
<evidence type="ECO:0000313" key="1">
    <source>
        <dbReference type="EMBL" id="CAF1550314.1"/>
    </source>
</evidence>
<reference evidence="1" key="1">
    <citation type="submission" date="2021-02" db="EMBL/GenBank/DDBJ databases">
        <authorList>
            <person name="Nowell W R."/>
        </authorList>
    </citation>
    <scope>NUCLEOTIDE SEQUENCE</scope>
</reference>
<proteinExistence type="predicted"/>
<organism evidence="1 2">
    <name type="scientific">Rotaria magnacalcarata</name>
    <dbReference type="NCBI Taxonomy" id="392030"/>
    <lineage>
        <taxon>Eukaryota</taxon>
        <taxon>Metazoa</taxon>
        <taxon>Spiralia</taxon>
        <taxon>Gnathifera</taxon>
        <taxon>Rotifera</taxon>
        <taxon>Eurotatoria</taxon>
        <taxon>Bdelloidea</taxon>
        <taxon>Philodinida</taxon>
        <taxon>Philodinidae</taxon>
        <taxon>Rotaria</taxon>
    </lineage>
</organism>
<sequence length="111" mass="13204">MQNAPTSIQKINENDLKTYLKNVDSIFQSISHRQLDRLFSMRDSYKFVDRLINCFQQKKLSIERNQEQQVKEKLNLPISYTKKLKEQVAKEISVKKCQNRRINIMGEINTL</sequence>
<dbReference type="EMBL" id="CAJNOV010014480">
    <property type="protein sequence ID" value="CAF1550314.1"/>
    <property type="molecule type" value="Genomic_DNA"/>
</dbReference>
<gene>
    <name evidence="1" type="ORF">CJN711_LOCUS30358</name>
</gene>
<comment type="caution">
    <text evidence="1">The sequence shown here is derived from an EMBL/GenBank/DDBJ whole genome shotgun (WGS) entry which is preliminary data.</text>
</comment>
<evidence type="ECO:0000313" key="2">
    <source>
        <dbReference type="Proteomes" id="UP000663855"/>
    </source>
</evidence>